<dbReference type="PANTHER" id="PTHR44835">
    <property type="entry name" value="UDP-N-ACETYLGLUCOSAMINE--PEPTIDE N-ACETYLGLUCOSAMINYLTRANSFERASE SPINDLY-RELATED"/>
    <property type="match status" value="1"/>
</dbReference>
<keyword evidence="5" id="KW-0808">Transferase</keyword>
<evidence type="ECO:0000313" key="10">
    <source>
        <dbReference type="EMBL" id="EDY16422.1"/>
    </source>
</evidence>
<dbReference type="Pfam" id="PF13844">
    <property type="entry name" value="Glyco_transf_41"/>
    <property type="match status" value="2"/>
</dbReference>
<sequence>MPSPPLRTVPEAFALALQLHQAGRLAEAETLYRQILAVEPNHANALHFLGVVAHQVGQQETAIDLIRRAIALDPANAVAHSNLGYAYHAQGRTEEAIAEFRRALELNPGDALVYYNLGNALGECSRRDEAIAAYEQALRYRPNYPAACFNLANTLRNHGRLDRAIAAYRQAWRLVPGDADVAINLGNALVEQREFSEATAVLRHALQLRPDSAIAHYNLGNALRAQGLLDEAMLAFRRALEMDPHLSEAWHNLGNAFRDRGQFDEAIASYQQALASKCDYAAAIVSLGNACKDQGRLDEAMNAFRRALQLQPEDAGTHSNLVYSLEFHPASETGIITREQERWNERFAASWKQKVPAHANDRSGTRRLRIGYVSSDFKDHVIGRNVLPLLQCHDRAGFEVVCYSGVETADELTAEFRRQADEWHATADVPDEALANAIRRDRIDILVDLTQHLAGNRLPAFAREPAPVQVSFAGYPQTSGVAAIPYRISDRWLEKGGLENSEGMVKATAREQVFLIDSFWCYDPCGAGVQTNALPAENAGMITFGCLNNFCKVNDPLLKLWARGLKAVKNSRLILLSHEGSQTQRTRQFLEGEGVDPAHIEFVAPRSRKPYLELYHRLDIALDPFPYNGHSTSLDALWMGVPVVSLCGDRPVSRAGLSQLSNLGLPELVASTKDRYVDIATGLANDIPRLKELRATLRQRMEKSVLMDASHFTRQIENCYRTMWRQWCADWKA</sequence>
<dbReference type="Pfam" id="PF13432">
    <property type="entry name" value="TPR_16"/>
    <property type="match status" value="3"/>
</dbReference>
<feature type="repeat" description="TPR" evidence="8">
    <location>
        <begin position="281"/>
        <end position="314"/>
    </location>
</feature>
<keyword evidence="7 8" id="KW-0802">TPR repeat</keyword>
<accession>B4DAV0</accession>
<evidence type="ECO:0000256" key="5">
    <source>
        <dbReference type="ARBA" id="ARBA00022679"/>
    </source>
</evidence>
<organism evidence="10 11">
    <name type="scientific">Chthoniobacter flavus Ellin428</name>
    <dbReference type="NCBI Taxonomy" id="497964"/>
    <lineage>
        <taxon>Bacteria</taxon>
        <taxon>Pseudomonadati</taxon>
        <taxon>Verrucomicrobiota</taxon>
        <taxon>Spartobacteria</taxon>
        <taxon>Chthoniobacterales</taxon>
        <taxon>Chthoniobacteraceae</taxon>
        <taxon>Chthoniobacter</taxon>
    </lineage>
</organism>
<dbReference type="Pfam" id="PF13414">
    <property type="entry name" value="TPR_11"/>
    <property type="match status" value="1"/>
</dbReference>
<name>B4DAV0_9BACT</name>
<dbReference type="GO" id="GO:0097363">
    <property type="term" value="F:protein O-acetylglucosaminyltransferase activity"/>
    <property type="evidence" value="ECO:0007669"/>
    <property type="project" value="UniProtKB-EC"/>
</dbReference>
<dbReference type="InterPro" id="IPR051939">
    <property type="entry name" value="Glycosyltr_41/O-GlcNAc_trsf"/>
</dbReference>
<dbReference type="Gene3D" id="3.40.50.2000">
    <property type="entry name" value="Glycogen Phosphorylase B"/>
    <property type="match status" value="1"/>
</dbReference>
<keyword evidence="6" id="KW-0677">Repeat</keyword>
<feature type="repeat" description="TPR" evidence="8">
    <location>
        <begin position="43"/>
        <end position="76"/>
    </location>
</feature>
<dbReference type="EC" id="2.4.1.255" evidence="3"/>
<evidence type="ECO:0000256" key="7">
    <source>
        <dbReference type="ARBA" id="ARBA00022803"/>
    </source>
</evidence>
<dbReference type="InterPro" id="IPR011990">
    <property type="entry name" value="TPR-like_helical_dom_sf"/>
</dbReference>
<feature type="domain" description="O-GlcNAc transferase C-terminal" evidence="9">
    <location>
        <begin position="334"/>
        <end position="491"/>
    </location>
</feature>
<feature type="repeat" description="TPR" evidence="8">
    <location>
        <begin position="179"/>
        <end position="212"/>
    </location>
</feature>
<evidence type="ECO:0000256" key="3">
    <source>
        <dbReference type="ARBA" id="ARBA00011970"/>
    </source>
</evidence>
<dbReference type="STRING" id="497964.CfE428DRAFT_6041"/>
<comment type="caution">
    <text evidence="10">The sequence shown here is derived from an EMBL/GenBank/DDBJ whole genome shotgun (WGS) entry which is preliminary data.</text>
</comment>
<feature type="repeat" description="TPR" evidence="8">
    <location>
        <begin position="77"/>
        <end position="110"/>
    </location>
</feature>
<dbReference type="RefSeq" id="WP_006983360.1">
    <property type="nucleotide sequence ID" value="NZ_ABVL01000033.1"/>
</dbReference>
<keyword evidence="4" id="KW-0328">Glycosyltransferase</keyword>
<dbReference type="EMBL" id="ABVL01000033">
    <property type="protein sequence ID" value="EDY16422.1"/>
    <property type="molecule type" value="Genomic_DNA"/>
</dbReference>
<dbReference type="PROSITE" id="PS50005">
    <property type="entry name" value="TPR"/>
    <property type="match status" value="8"/>
</dbReference>
<proteinExistence type="inferred from homology"/>
<evidence type="ECO:0000256" key="4">
    <source>
        <dbReference type="ARBA" id="ARBA00022676"/>
    </source>
</evidence>
<keyword evidence="11" id="KW-1185">Reference proteome</keyword>
<gene>
    <name evidence="10" type="ORF">CfE428DRAFT_6041</name>
</gene>
<dbReference type="SUPFAM" id="SSF48452">
    <property type="entry name" value="TPR-like"/>
    <property type="match status" value="2"/>
</dbReference>
<evidence type="ECO:0000256" key="1">
    <source>
        <dbReference type="ARBA" id="ARBA00004922"/>
    </source>
</evidence>
<dbReference type="Gene3D" id="3.40.50.11380">
    <property type="match status" value="1"/>
</dbReference>
<feature type="repeat" description="TPR" evidence="8">
    <location>
        <begin position="213"/>
        <end position="246"/>
    </location>
</feature>
<evidence type="ECO:0000256" key="8">
    <source>
        <dbReference type="PROSITE-ProRule" id="PRU00339"/>
    </source>
</evidence>
<evidence type="ECO:0000259" key="9">
    <source>
        <dbReference type="Pfam" id="PF13844"/>
    </source>
</evidence>
<feature type="repeat" description="TPR" evidence="8">
    <location>
        <begin position="247"/>
        <end position="280"/>
    </location>
</feature>
<dbReference type="InterPro" id="IPR029489">
    <property type="entry name" value="OGT/SEC/SPY_C"/>
</dbReference>
<dbReference type="AlphaFoldDB" id="B4DAV0"/>
<dbReference type="SUPFAM" id="SSF53756">
    <property type="entry name" value="UDP-Glycosyltransferase/glycogen phosphorylase"/>
    <property type="match status" value="1"/>
</dbReference>
<dbReference type="InParanoid" id="B4DAV0"/>
<dbReference type="eggNOG" id="COG0457">
    <property type="taxonomic scope" value="Bacteria"/>
</dbReference>
<evidence type="ECO:0000313" key="11">
    <source>
        <dbReference type="Proteomes" id="UP000005824"/>
    </source>
</evidence>
<feature type="domain" description="O-GlcNAc transferase C-terminal" evidence="9">
    <location>
        <begin position="541"/>
        <end position="715"/>
    </location>
</feature>
<comment type="pathway">
    <text evidence="1">Protein modification; protein glycosylation.</text>
</comment>
<dbReference type="PROSITE" id="PS50293">
    <property type="entry name" value="TPR_REGION"/>
    <property type="match status" value="5"/>
</dbReference>
<protein>
    <recommendedName>
        <fullName evidence="3">protein O-GlcNAc transferase</fullName>
        <ecNumber evidence="3">2.4.1.255</ecNumber>
    </recommendedName>
</protein>
<dbReference type="InterPro" id="IPR019734">
    <property type="entry name" value="TPR_rpt"/>
</dbReference>
<feature type="repeat" description="TPR" evidence="8">
    <location>
        <begin position="145"/>
        <end position="178"/>
    </location>
</feature>
<dbReference type="eggNOG" id="COG3914">
    <property type="taxonomic scope" value="Bacteria"/>
</dbReference>
<evidence type="ECO:0000256" key="6">
    <source>
        <dbReference type="ARBA" id="ARBA00022737"/>
    </source>
</evidence>
<comment type="similarity">
    <text evidence="2">Belongs to the glycosyltransferase 41 family. O-GlcNAc transferase subfamily.</text>
</comment>
<evidence type="ECO:0000256" key="2">
    <source>
        <dbReference type="ARBA" id="ARBA00005386"/>
    </source>
</evidence>
<feature type="repeat" description="TPR" evidence="8">
    <location>
        <begin position="111"/>
        <end position="144"/>
    </location>
</feature>
<reference evidence="10 11" key="1">
    <citation type="journal article" date="2011" name="J. Bacteriol.">
        <title>Genome sequence of Chthoniobacter flavus Ellin428, an aerobic heterotrophic soil bacterium.</title>
        <authorList>
            <person name="Kant R."/>
            <person name="van Passel M.W."/>
            <person name="Palva A."/>
            <person name="Lucas S."/>
            <person name="Lapidus A."/>
            <person name="Glavina Del Rio T."/>
            <person name="Dalin E."/>
            <person name="Tice H."/>
            <person name="Bruce D."/>
            <person name="Goodwin L."/>
            <person name="Pitluck S."/>
            <person name="Larimer F.W."/>
            <person name="Land M.L."/>
            <person name="Hauser L."/>
            <person name="Sangwan P."/>
            <person name="de Vos W.M."/>
            <person name="Janssen P.H."/>
            <person name="Smidt H."/>
        </authorList>
    </citation>
    <scope>NUCLEOTIDE SEQUENCE [LARGE SCALE GENOMIC DNA]</scope>
    <source>
        <strain evidence="10 11">Ellin428</strain>
    </source>
</reference>
<dbReference type="Pfam" id="PF14559">
    <property type="entry name" value="TPR_19"/>
    <property type="match status" value="1"/>
</dbReference>
<dbReference type="SMART" id="SM00028">
    <property type="entry name" value="TPR"/>
    <property type="match status" value="9"/>
</dbReference>
<dbReference type="PANTHER" id="PTHR44835:SF1">
    <property type="entry name" value="PROTEIN O-GLCNAC TRANSFERASE"/>
    <property type="match status" value="1"/>
</dbReference>
<dbReference type="Gene3D" id="1.25.40.10">
    <property type="entry name" value="Tetratricopeptide repeat domain"/>
    <property type="match status" value="5"/>
</dbReference>
<dbReference type="Proteomes" id="UP000005824">
    <property type="component" value="Unassembled WGS sequence"/>
</dbReference>